<dbReference type="EMBL" id="CAKOFQ010007035">
    <property type="protein sequence ID" value="CAH1988008.1"/>
    <property type="molecule type" value="Genomic_DNA"/>
</dbReference>
<accession>A0A9P0L5J5</accession>
<keyword evidence="2" id="KW-1185">Reference proteome</keyword>
<reference evidence="1" key="1">
    <citation type="submission" date="2022-03" db="EMBL/GenBank/DDBJ databases">
        <authorList>
            <person name="Sayadi A."/>
        </authorList>
    </citation>
    <scope>NUCLEOTIDE SEQUENCE</scope>
</reference>
<sequence>MVRLFEVRQFIWSFVLKIDMSYAYRKMLVLDSVYSACHATVKSFILKLGFDQAFKRLT</sequence>
<comment type="caution">
    <text evidence="1">The sequence shown here is derived from an EMBL/GenBank/DDBJ whole genome shotgun (WGS) entry which is preliminary data.</text>
</comment>
<dbReference type="AlphaFoldDB" id="A0A9P0L5J5"/>
<protein>
    <submittedName>
        <fullName evidence="1">Uncharacterized protein</fullName>
    </submittedName>
</protein>
<gene>
    <name evidence="1" type="ORF">ACAOBT_LOCUS18217</name>
</gene>
<name>A0A9P0L5J5_ACAOB</name>
<dbReference type="Proteomes" id="UP001152888">
    <property type="component" value="Unassembled WGS sequence"/>
</dbReference>
<organism evidence="1 2">
    <name type="scientific">Acanthoscelides obtectus</name>
    <name type="common">Bean weevil</name>
    <name type="synonym">Bruchus obtectus</name>
    <dbReference type="NCBI Taxonomy" id="200917"/>
    <lineage>
        <taxon>Eukaryota</taxon>
        <taxon>Metazoa</taxon>
        <taxon>Ecdysozoa</taxon>
        <taxon>Arthropoda</taxon>
        <taxon>Hexapoda</taxon>
        <taxon>Insecta</taxon>
        <taxon>Pterygota</taxon>
        <taxon>Neoptera</taxon>
        <taxon>Endopterygota</taxon>
        <taxon>Coleoptera</taxon>
        <taxon>Polyphaga</taxon>
        <taxon>Cucujiformia</taxon>
        <taxon>Chrysomeloidea</taxon>
        <taxon>Chrysomelidae</taxon>
        <taxon>Bruchinae</taxon>
        <taxon>Bruchini</taxon>
        <taxon>Acanthoscelides</taxon>
    </lineage>
</organism>
<evidence type="ECO:0000313" key="1">
    <source>
        <dbReference type="EMBL" id="CAH1988008.1"/>
    </source>
</evidence>
<evidence type="ECO:0000313" key="2">
    <source>
        <dbReference type="Proteomes" id="UP001152888"/>
    </source>
</evidence>
<proteinExistence type="predicted"/>